<protein>
    <submittedName>
        <fullName evidence="5">Membrane protein</fullName>
    </submittedName>
</protein>
<evidence type="ECO:0000256" key="1">
    <source>
        <dbReference type="ARBA" id="ARBA00009091"/>
    </source>
</evidence>
<dbReference type="PANTHER" id="PTHR35089:SF1">
    <property type="entry name" value="CHAPERONE PROTEIN SKP"/>
    <property type="match status" value="1"/>
</dbReference>
<keyword evidence="2 4" id="KW-0732">Signal</keyword>
<dbReference type="InterPro" id="IPR024930">
    <property type="entry name" value="Skp_dom_sf"/>
</dbReference>
<dbReference type="GO" id="GO:0005829">
    <property type="term" value="C:cytosol"/>
    <property type="evidence" value="ECO:0007669"/>
    <property type="project" value="TreeGrafter"/>
</dbReference>
<dbReference type="InterPro" id="IPR005632">
    <property type="entry name" value="Chaperone_Skp"/>
</dbReference>
<dbReference type="SUPFAM" id="SSF111384">
    <property type="entry name" value="OmpH-like"/>
    <property type="match status" value="2"/>
</dbReference>
<dbReference type="AlphaFoldDB" id="A0A179CXK7"/>
<dbReference type="SMART" id="SM00935">
    <property type="entry name" value="OmpH"/>
    <property type="match status" value="1"/>
</dbReference>
<feature type="signal peptide" evidence="4">
    <location>
        <begin position="1"/>
        <end position="23"/>
    </location>
</feature>
<evidence type="ECO:0000256" key="4">
    <source>
        <dbReference type="SAM" id="SignalP"/>
    </source>
</evidence>
<dbReference type="PANTHER" id="PTHR35089">
    <property type="entry name" value="CHAPERONE PROTEIN SKP"/>
    <property type="match status" value="1"/>
</dbReference>
<dbReference type="Gene3D" id="3.30.910.20">
    <property type="entry name" value="Skp domain"/>
    <property type="match status" value="2"/>
</dbReference>
<evidence type="ECO:0000256" key="2">
    <source>
        <dbReference type="ARBA" id="ARBA00022729"/>
    </source>
</evidence>
<organism evidence="5 6">
    <name type="scientific">Bibersteinia trehalosi Y31</name>
    <dbReference type="NCBI Taxonomy" id="1261658"/>
    <lineage>
        <taxon>Bacteria</taxon>
        <taxon>Pseudomonadati</taxon>
        <taxon>Pseudomonadota</taxon>
        <taxon>Gammaproteobacteria</taxon>
        <taxon>Pasteurellales</taxon>
        <taxon>Pasteurellaceae</taxon>
        <taxon>Bibersteinia</taxon>
    </lineage>
</organism>
<evidence type="ECO:0000313" key="5">
    <source>
        <dbReference type="EMBL" id="OAQ14645.1"/>
    </source>
</evidence>
<evidence type="ECO:0000256" key="3">
    <source>
        <dbReference type="SAM" id="MobiDB-lite"/>
    </source>
</evidence>
<dbReference type="GO" id="GO:0050821">
    <property type="term" value="P:protein stabilization"/>
    <property type="evidence" value="ECO:0007669"/>
    <property type="project" value="TreeGrafter"/>
</dbReference>
<evidence type="ECO:0000313" key="6">
    <source>
        <dbReference type="Proteomes" id="UP000078358"/>
    </source>
</evidence>
<accession>A0A179CXK7</accession>
<dbReference type="Proteomes" id="UP000078358">
    <property type="component" value="Unassembled WGS sequence"/>
</dbReference>
<dbReference type="EMBL" id="JACI01000002">
    <property type="protein sequence ID" value="OAQ14645.1"/>
    <property type="molecule type" value="Genomic_DNA"/>
</dbReference>
<dbReference type="PATRIC" id="fig|1261658.3.peg.1990"/>
<dbReference type="RefSeq" id="WP_064318932.1">
    <property type="nucleotide sequence ID" value="NZ_JACI01000002.1"/>
</dbReference>
<reference evidence="5 6" key="1">
    <citation type="submission" date="2014-01" db="EMBL/GenBank/DDBJ databases">
        <authorList>
            <person name="Zuccon D."/>
        </authorList>
    </citation>
    <scope>NUCLEOTIDE SEQUENCE [LARGE SCALE GENOMIC DNA]</scope>
    <source>
        <strain evidence="5 6">Y31</strain>
    </source>
</reference>
<proteinExistence type="inferred from homology"/>
<comment type="similarity">
    <text evidence="1">Belongs to the Skp family.</text>
</comment>
<dbReference type="Pfam" id="PF03938">
    <property type="entry name" value="OmpH"/>
    <property type="match status" value="1"/>
</dbReference>
<sequence length="283" mass="31404">MKKLFKLAAISSALAFSVNVAQASDKIGFVNSGFLVQNHPVAVEAEQKFAAFMQENQSKFEAESKALAEEEQSLIAERDKINAKDRALAEEGQKFEAEVQKFQKDQTALESAIKSKMAELDKNTRLSTKQKNAELEKALGKRMKDIENRGKALQKRQADFAKKAEPFQKEAVDFQKKGEAFEQKARAFQERIEQANKDAGGLSPVEVRQNVAKSIDNAIKKIAKDKGYTIVLPLEASAPIYLADEKADLTEAVFLEVGGKLPLEQPKAEESKAEETKPEEAKK</sequence>
<feature type="region of interest" description="Disordered" evidence="3">
    <location>
        <begin position="264"/>
        <end position="283"/>
    </location>
</feature>
<gene>
    <name evidence="5" type="ORF">F480_09950</name>
</gene>
<feature type="compositionally biased region" description="Basic and acidic residues" evidence="3">
    <location>
        <begin position="266"/>
        <end position="283"/>
    </location>
</feature>
<name>A0A179CXK7_BIBTR</name>
<comment type="caution">
    <text evidence="5">The sequence shown here is derived from an EMBL/GenBank/DDBJ whole genome shotgun (WGS) entry which is preliminary data.</text>
</comment>
<feature type="chain" id="PRO_5008100068" evidence="4">
    <location>
        <begin position="24"/>
        <end position="283"/>
    </location>
</feature>
<dbReference type="GO" id="GO:0051082">
    <property type="term" value="F:unfolded protein binding"/>
    <property type="evidence" value="ECO:0007669"/>
    <property type="project" value="InterPro"/>
</dbReference>